<protein>
    <submittedName>
        <fullName evidence="1">Uncharacterized protein</fullName>
    </submittedName>
</protein>
<accession>A0ACC3DM23</accession>
<proteinExistence type="predicted"/>
<reference evidence="1" key="1">
    <citation type="submission" date="2024-09" db="EMBL/GenBank/DDBJ databases">
        <title>Black Yeasts Isolated from many extreme environments.</title>
        <authorList>
            <person name="Coleine C."/>
            <person name="Stajich J.E."/>
            <person name="Selbmann L."/>
        </authorList>
    </citation>
    <scope>NUCLEOTIDE SEQUENCE</scope>
    <source>
        <strain evidence="1">CCFEE 5737</strain>
    </source>
</reference>
<evidence type="ECO:0000313" key="1">
    <source>
        <dbReference type="EMBL" id="KAK3077554.1"/>
    </source>
</evidence>
<sequence length="343" mass="37509">MPFQLDKEIQAQMGPLLEAARNAPKLAVDDIQGRRKAFERMLAMVNARGIAGDVKIKDYYTTTNDGYNMPLRWYTLKNKSHSSPPGPAVLYLHGGGMILANVGLYDHTVSNYVSQSGIPFLSVEFRSAPEQQDIVHDNYHALQWLSTHADELGVDPTRIAVMGDSGGGGLAACLAIYARDRCFSPAIAMQILIYPMLDDRNTKPNSHLVPFMAWDYDSNETAWRAILENDSETGIGGPRVSAYKAAARIGDAAGLPSAYIDVGDLDIFRDEDIEFAKRLTMAGVHCELHVRSGCPHGYDGFAPDTTVGKRANADKVRVLQSLRSGMSPENSKTPAEASTTFKL</sequence>
<evidence type="ECO:0000313" key="2">
    <source>
        <dbReference type="Proteomes" id="UP001186974"/>
    </source>
</evidence>
<keyword evidence="2" id="KW-1185">Reference proteome</keyword>
<dbReference type="Proteomes" id="UP001186974">
    <property type="component" value="Unassembled WGS sequence"/>
</dbReference>
<comment type="caution">
    <text evidence="1">The sequence shown here is derived from an EMBL/GenBank/DDBJ whole genome shotgun (WGS) entry which is preliminary data.</text>
</comment>
<dbReference type="EMBL" id="JAWDJW010002729">
    <property type="protein sequence ID" value="KAK3077554.1"/>
    <property type="molecule type" value="Genomic_DNA"/>
</dbReference>
<name>A0ACC3DM23_9PEZI</name>
<gene>
    <name evidence="1" type="ORF">LTS18_009924</name>
</gene>
<organism evidence="1 2">
    <name type="scientific">Coniosporium uncinatum</name>
    <dbReference type="NCBI Taxonomy" id="93489"/>
    <lineage>
        <taxon>Eukaryota</taxon>
        <taxon>Fungi</taxon>
        <taxon>Dikarya</taxon>
        <taxon>Ascomycota</taxon>
        <taxon>Pezizomycotina</taxon>
        <taxon>Dothideomycetes</taxon>
        <taxon>Dothideomycetes incertae sedis</taxon>
        <taxon>Coniosporium</taxon>
    </lineage>
</organism>